<name>A0A9Q1K6I0_9CARY</name>
<accession>A0A9Q1K6I0</accession>
<sequence>MKVSIGLILAGIGVCIVTDVSVSARSFITTFIAGAGGGKALVQVVFGDYNLGEGGGKALTQVVIGDYYLESFAKIPMNDMNMRVNPSQRYPGRTYCFYTEEPVYHFGHGLSYTDYTYKLLSAPNRLRLLRFMKLGSTIADEKDNEARKESKKPCATNEGK</sequence>
<evidence type="ECO:0000256" key="1">
    <source>
        <dbReference type="ARBA" id="ARBA00022801"/>
    </source>
</evidence>
<keyword evidence="5" id="KW-1185">Reference proteome</keyword>
<dbReference type="PANTHER" id="PTHR42721">
    <property type="entry name" value="SUGAR HYDROLASE-RELATED"/>
    <property type="match status" value="1"/>
</dbReference>
<evidence type="ECO:0000313" key="5">
    <source>
        <dbReference type="Proteomes" id="UP001153076"/>
    </source>
</evidence>
<evidence type="ECO:0008006" key="6">
    <source>
        <dbReference type="Google" id="ProtNLM"/>
    </source>
</evidence>
<protein>
    <recommendedName>
        <fullName evidence="6">Glycoside hydrolase family 3 C-terminal domain-containing protein</fullName>
    </recommendedName>
</protein>
<dbReference type="Gene3D" id="3.40.50.1700">
    <property type="entry name" value="Glycoside hydrolase family 3 C-terminal domain"/>
    <property type="match status" value="1"/>
</dbReference>
<dbReference type="InterPro" id="IPR044993">
    <property type="entry name" value="BXL"/>
</dbReference>
<reference evidence="4" key="1">
    <citation type="submission" date="2022-04" db="EMBL/GenBank/DDBJ databases">
        <title>Carnegiea gigantea Genome sequencing and assembly v2.</title>
        <authorList>
            <person name="Copetti D."/>
            <person name="Sanderson M.J."/>
            <person name="Burquez A."/>
            <person name="Wojciechowski M.F."/>
        </authorList>
    </citation>
    <scope>NUCLEOTIDE SEQUENCE</scope>
    <source>
        <strain evidence="4">SGP5-SGP5p</strain>
        <tissue evidence="4">Aerial part</tissue>
    </source>
</reference>
<feature type="signal peptide" evidence="3">
    <location>
        <begin position="1"/>
        <end position="24"/>
    </location>
</feature>
<proteinExistence type="predicted"/>
<dbReference type="SUPFAM" id="SSF52279">
    <property type="entry name" value="Beta-D-glucan exohydrolase, C-terminal domain"/>
    <property type="match status" value="1"/>
</dbReference>
<dbReference type="GO" id="GO:0031222">
    <property type="term" value="P:arabinan catabolic process"/>
    <property type="evidence" value="ECO:0007669"/>
    <property type="project" value="TreeGrafter"/>
</dbReference>
<evidence type="ECO:0000256" key="2">
    <source>
        <dbReference type="SAM" id="MobiDB-lite"/>
    </source>
</evidence>
<keyword evidence="3" id="KW-0732">Signal</keyword>
<dbReference type="EMBL" id="JAKOGI010000282">
    <property type="protein sequence ID" value="KAJ8437750.1"/>
    <property type="molecule type" value="Genomic_DNA"/>
</dbReference>
<feature type="chain" id="PRO_5040365026" description="Glycoside hydrolase family 3 C-terminal domain-containing protein" evidence="3">
    <location>
        <begin position="25"/>
        <end position="160"/>
    </location>
</feature>
<dbReference type="GO" id="GO:0046556">
    <property type="term" value="F:alpha-L-arabinofuranosidase activity"/>
    <property type="evidence" value="ECO:0007669"/>
    <property type="project" value="TreeGrafter"/>
</dbReference>
<dbReference type="AlphaFoldDB" id="A0A9Q1K6I0"/>
<evidence type="ECO:0000256" key="3">
    <source>
        <dbReference type="SAM" id="SignalP"/>
    </source>
</evidence>
<dbReference type="GO" id="GO:0009044">
    <property type="term" value="F:xylan 1,4-beta-xylosidase activity"/>
    <property type="evidence" value="ECO:0007669"/>
    <property type="project" value="InterPro"/>
</dbReference>
<evidence type="ECO:0000313" key="4">
    <source>
        <dbReference type="EMBL" id="KAJ8437750.1"/>
    </source>
</evidence>
<gene>
    <name evidence="4" type="ORF">Cgig2_009465</name>
</gene>
<dbReference type="GO" id="GO:0045493">
    <property type="term" value="P:xylan catabolic process"/>
    <property type="evidence" value="ECO:0007669"/>
    <property type="project" value="InterPro"/>
</dbReference>
<comment type="caution">
    <text evidence="4">The sequence shown here is derived from an EMBL/GenBank/DDBJ whole genome shotgun (WGS) entry which is preliminary data.</text>
</comment>
<dbReference type="InterPro" id="IPR036881">
    <property type="entry name" value="Glyco_hydro_3_C_sf"/>
</dbReference>
<dbReference type="PANTHER" id="PTHR42721:SF1">
    <property type="entry name" value="BETA-D-XYLOSIDASE 6-RELATED"/>
    <property type="match status" value="1"/>
</dbReference>
<dbReference type="Proteomes" id="UP001153076">
    <property type="component" value="Unassembled WGS sequence"/>
</dbReference>
<feature type="region of interest" description="Disordered" evidence="2">
    <location>
        <begin position="141"/>
        <end position="160"/>
    </location>
</feature>
<dbReference type="OrthoDB" id="47059at2759"/>
<organism evidence="4 5">
    <name type="scientific">Carnegiea gigantea</name>
    <dbReference type="NCBI Taxonomy" id="171969"/>
    <lineage>
        <taxon>Eukaryota</taxon>
        <taxon>Viridiplantae</taxon>
        <taxon>Streptophyta</taxon>
        <taxon>Embryophyta</taxon>
        <taxon>Tracheophyta</taxon>
        <taxon>Spermatophyta</taxon>
        <taxon>Magnoliopsida</taxon>
        <taxon>eudicotyledons</taxon>
        <taxon>Gunneridae</taxon>
        <taxon>Pentapetalae</taxon>
        <taxon>Caryophyllales</taxon>
        <taxon>Cactineae</taxon>
        <taxon>Cactaceae</taxon>
        <taxon>Cactoideae</taxon>
        <taxon>Echinocereeae</taxon>
        <taxon>Carnegiea</taxon>
    </lineage>
</organism>
<feature type="compositionally biased region" description="Basic and acidic residues" evidence="2">
    <location>
        <begin position="141"/>
        <end position="152"/>
    </location>
</feature>
<keyword evidence="1" id="KW-0378">Hydrolase</keyword>